<reference evidence="2" key="1">
    <citation type="submission" date="2020-11" db="EMBL/GenBank/DDBJ databases">
        <authorList>
            <person name="Tran Van P."/>
        </authorList>
    </citation>
    <scope>NUCLEOTIDE SEQUENCE</scope>
</reference>
<dbReference type="EMBL" id="OD570165">
    <property type="protein sequence ID" value="CAD7448548.1"/>
    <property type="molecule type" value="Genomic_DNA"/>
</dbReference>
<feature type="compositionally biased region" description="Acidic residues" evidence="1">
    <location>
        <begin position="13"/>
        <end position="33"/>
    </location>
</feature>
<accession>A0A7R9F823</accession>
<sequence>MDQEGQINQWLLDDSDEDLNISLDEDDSEDSDAEQPANSEHDSNSEVSGDDIGQDQPESSGPHYIGRDNVTLWNVHPPPASRRRRQRNIVIHPPGVKRTAQHAKTVYESWCLFFPDNVLEDIVRYTNDRLRKLRTNYTRESDVVDSNIDEIKALIDLRMKIHQHLHLPQNELAALPQVGQGRVKCGYCPKKKNRKTASRCASCQFPICGIVADKIISKLGGHPDRLWGFTGTSTGPSGTYAGGKRSLYGMFLHLQGPQKYLNLNTLIFGNQFYCDPGDLDTGLDISYMMGNQVVTDTPVRTHRADSRSTNNEHPHPDTLALTRTRWFSSEHVALPRTLWSSPVHPFYEVRTASLAQQSLLATPTVSTHAQSRLLDV</sequence>
<evidence type="ECO:0000256" key="1">
    <source>
        <dbReference type="SAM" id="MobiDB-lite"/>
    </source>
</evidence>
<dbReference type="AlphaFoldDB" id="A0A7R9F823"/>
<name>A0A7R9F823_9NEOP</name>
<organism evidence="2">
    <name type="scientific">Timema bartmani</name>
    <dbReference type="NCBI Taxonomy" id="61472"/>
    <lineage>
        <taxon>Eukaryota</taxon>
        <taxon>Metazoa</taxon>
        <taxon>Ecdysozoa</taxon>
        <taxon>Arthropoda</taxon>
        <taxon>Hexapoda</taxon>
        <taxon>Insecta</taxon>
        <taxon>Pterygota</taxon>
        <taxon>Neoptera</taxon>
        <taxon>Polyneoptera</taxon>
        <taxon>Phasmatodea</taxon>
        <taxon>Timematodea</taxon>
        <taxon>Timematoidea</taxon>
        <taxon>Timematidae</taxon>
        <taxon>Timema</taxon>
    </lineage>
</organism>
<proteinExistence type="predicted"/>
<feature type="region of interest" description="Disordered" evidence="1">
    <location>
        <begin position="1"/>
        <end position="87"/>
    </location>
</feature>
<protein>
    <recommendedName>
        <fullName evidence="3">PiggyBac transposable element-derived protein domain-containing protein</fullName>
    </recommendedName>
</protein>
<evidence type="ECO:0000313" key="2">
    <source>
        <dbReference type="EMBL" id="CAD7448548.1"/>
    </source>
</evidence>
<evidence type="ECO:0008006" key="3">
    <source>
        <dbReference type="Google" id="ProtNLM"/>
    </source>
</evidence>
<gene>
    <name evidence="2" type="ORF">TBIB3V08_LOCUS10834</name>
</gene>